<keyword evidence="3" id="KW-0136">Cellulose degradation</keyword>
<evidence type="ECO:0000256" key="6">
    <source>
        <dbReference type="ARBA" id="ARBA00023326"/>
    </source>
</evidence>
<dbReference type="EnsemblMetazoa" id="PPA38923.1">
    <property type="protein sequence ID" value="PPA38923.1"/>
    <property type="gene ID" value="WBGene00277292"/>
</dbReference>
<keyword evidence="4" id="KW-0119">Carbohydrate metabolism</keyword>
<accession>A0A2A6BDB1</accession>
<evidence type="ECO:0000256" key="3">
    <source>
        <dbReference type="ARBA" id="ARBA00023001"/>
    </source>
</evidence>
<dbReference type="PANTHER" id="PTHR35923:SF2">
    <property type="entry name" value="ENDOGLUCANASE"/>
    <property type="match status" value="1"/>
</dbReference>
<evidence type="ECO:0000256" key="4">
    <source>
        <dbReference type="ARBA" id="ARBA00023277"/>
    </source>
</evidence>
<keyword evidence="9" id="KW-1185">Reference proteome</keyword>
<evidence type="ECO:0000256" key="1">
    <source>
        <dbReference type="ARBA" id="ARBA00005641"/>
    </source>
</evidence>
<dbReference type="InterPro" id="IPR017853">
    <property type="entry name" value="GH"/>
</dbReference>
<dbReference type="Proteomes" id="UP000005239">
    <property type="component" value="Unassembled WGS sequence"/>
</dbReference>
<dbReference type="AlphaFoldDB" id="A0A2A6BDB1"/>
<sequence>MMILRCSATGFFLLLHAISAEFCVNKLEWSTMNGHVIVNGIPLVLKGVIYPGFETEHYAPLGLKLQKLNKILDVVKSNNFNAIQLPFSLEMVRFNPYTKNIDCELNPEFCGITSIRMLDFFIDRAAERGLLVALSNNQFLGNSSFLPPNLWYDSQYTEELSIEIWNTLIARYINQWNVFAIDLKNEPHWGSTWGNSNKKTDWNKAAERMINRMGSFSGLFFVDGLDFSNDMEHAGKYPIRTLDELSNNRVIYTPHCYGPEVYTQSVLQALFSQADFPSNLGALFMARFGFLVGKHLPVLIGEWASSNDPGGLDEKWNNYTIDWLRKNCITNNARLLSDDWLTPIARKLELINRLQPNPSKFEARNGKICITEGAFPESHCQYREGLTPYAGKHIAGERTIKSPHFGTYLSPSTWYNGTAVFMSENRKCVKWFIDDIDGKVDLRPDCSGDFTTYLTADPEENLVRRKEWGPAGQVWTPSLNVDGTWCFKSIYGNFLRAEPNKTVRMQNDCSGFARFVVEPWIVSK</sequence>
<organism evidence="8 9">
    <name type="scientific">Pristionchus pacificus</name>
    <name type="common">Parasitic nematode worm</name>
    <dbReference type="NCBI Taxonomy" id="54126"/>
    <lineage>
        <taxon>Eukaryota</taxon>
        <taxon>Metazoa</taxon>
        <taxon>Ecdysozoa</taxon>
        <taxon>Nematoda</taxon>
        <taxon>Chromadorea</taxon>
        <taxon>Rhabditida</taxon>
        <taxon>Rhabditina</taxon>
        <taxon>Diplogasteromorpha</taxon>
        <taxon>Diplogasteroidea</taxon>
        <taxon>Neodiplogasteridae</taxon>
        <taxon>Pristionchus</taxon>
    </lineage>
</organism>
<gene>
    <name evidence="8" type="primary">WBGene00277292</name>
</gene>
<accession>A0A8R1YXR7</accession>
<evidence type="ECO:0000256" key="2">
    <source>
        <dbReference type="ARBA" id="ARBA00022801"/>
    </source>
</evidence>
<keyword evidence="6" id="KW-0624">Polysaccharide degradation</keyword>
<keyword evidence="5 7" id="KW-0326">Glycosidase</keyword>
<evidence type="ECO:0000256" key="7">
    <source>
        <dbReference type="RuleBase" id="RU361153"/>
    </source>
</evidence>
<evidence type="ECO:0000256" key="5">
    <source>
        <dbReference type="ARBA" id="ARBA00023295"/>
    </source>
</evidence>
<dbReference type="InterPro" id="IPR008999">
    <property type="entry name" value="Actin-crosslinking"/>
</dbReference>
<reference evidence="8" key="2">
    <citation type="submission" date="2022-06" db="UniProtKB">
        <authorList>
            <consortium name="EnsemblMetazoa"/>
        </authorList>
    </citation>
    <scope>IDENTIFICATION</scope>
    <source>
        <strain evidence="8">PS312</strain>
    </source>
</reference>
<proteinExistence type="inferred from homology"/>
<dbReference type="SUPFAM" id="SSF51445">
    <property type="entry name" value="(Trans)glycosidases"/>
    <property type="match status" value="1"/>
</dbReference>
<reference evidence="9" key="1">
    <citation type="journal article" date="2008" name="Nat. Genet.">
        <title>The Pristionchus pacificus genome provides a unique perspective on nematode lifestyle and parasitism.</title>
        <authorList>
            <person name="Dieterich C."/>
            <person name="Clifton S.W."/>
            <person name="Schuster L.N."/>
            <person name="Chinwalla A."/>
            <person name="Delehaunty K."/>
            <person name="Dinkelacker I."/>
            <person name="Fulton L."/>
            <person name="Fulton R."/>
            <person name="Godfrey J."/>
            <person name="Minx P."/>
            <person name="Mitreva M."/>
            <person name="Roeseler W."/>
            <person name="Tian H."/>
            <person name="Witte H."/>
            <person name="Yang S.P."/>
            <person name="Wilson R.K."/>
            <person name="Sommer R.J."/>
        </authorList>
    </citation>
    <scope>NUCLEOTIDE SEQUENCE [LARGE SCALE GENOMIC DNA]</scope>
    <source>
        <strain evidence="9">PS312</strain>
    </source>
</reference>
<evidence type="ECO:0000313" key="9">
    <source>
        <dbReference type="Proteomes" id="UP000005239"/>
    </source>
</evidence>
<dbReference type="SUPFAM" id="SSF50405">
    <property type="entry name" value="Actin-crosslinking proteins"/>
    <property type="match status" value="1"/>
</dbReference>
<dbReference type="Gene3D" id="2.80.10.50">
    <property type="match status" value="1"/>
</dbReference>
<dbReference type="Pfam" id="PF00150">
    <property type="entry name" value="Cellulase"/>
    <property type="match status" value="1"/>
</dbReference>
<dbReference type="Gene3D" id="3.20.20.80">
    <property type="entry name" value="Glycosidases"/>
    <property type="match status" value="1"/>
</dbReference>
<dbReference type="OrthoDB" id="442731at2759"/>
<protein>
    <submittedName>
        <fullName evidence="8">Cellulase domain-containing protein</fullName>
    </submittedName>
</protein>
<keyword evidence="2 7" id="KW-0378">Hydrolase</keyword>
<dbReference type="PANTHER" id="PTHR35923">
    <property type="entry name" value="MAJOR EXTRACELLULAR ENDOGLUCANASE"/>
    <property type="match status" value="1"/>
</dbReference>
<dbReference type="InterPro" id="IPR001547">
    <property type="entry name" value="Glyco_hydro_5"/>
</dbReference>
<comment type="similarity">
    <text evidence="1 7">Belongs to the glycosyl hydrolase 5 (cellulase A) family.</text>
</comment>
<dbReference type="GO" id="GO:0030245">
    <property type="term" value="P:cellulose catabolic process"/>
    <property type="evidence" value="ECO:0007669"/>
    <property type="project" value="UniProtKB-KW"/>
</dbReference>
<name>A0A2A6BDB1_PRIPA</name>
<dbReference type="GO" id="GO:0004553">
    <property type="term" value="F:hydrolase activity, hydrolyzing O-glycosyl compounds"/>
    <property type="evidence" value="ECO:0007669"/>
    <property type="project" value="InterPro"/>
</dbReference>
<evidence type="ECO:0000313" key="8">
    <source>
        <dbReference type="EnsemblMetazoa" id="PPA38923.1"/>
    </source>
</evidence>